<accession>A0A6B9XV33</accession>
<dbReference type="AlphaFoldDB" id="A0A6B9XV33"/>
<sequence length="62" mass="7341">MIGNPHFYEINETNFAIKDGLTRPGSCSWKSLFKYLRLEGRNQLIMYGGRPIRSSRRQYNRC</sequence>
<proteinExistence type="predicted"/>
<protein>
    <submittedName>
        <fullName evidence="1">Uncharacterized protein</fullName>
    </submittedName>
</protein>
<gene>
    <name evidence="1" type="primary">orf03911</name>
    <name evidence="1" type="ORF">Q903MT_gene3888</name>
</gene>
<keyword evidence="1" id="KW-0496">Mitochondrion</keyword>
<name>A0A6B9XV33_PICSI</name>
<reference evidence="1" key="1">
    <citation type="submission" date="2019-03" db="EMBL/GenBank/DDBJ databases">
        <title>Largest Complete Mitochondrial Genome of a Gymnosperm, Sitka Spruce (Picea sitchensis), Indicates Complex Physical Structure.</title>
        <authorList>
            <person name="Jackman S.D."/>
            <person name="Coombe L."/>
            <person name="Warren R."/>
            <person name="Kirk H."/>
            <person name="Trinh E."/>
            <person name="McLeod T."/>
            <person name="Pleasance S."/>
            <person name="Pandoh P."/>
            <person name="Zhao Y."/>
            <person name="Coope R."/>
            <person name="Bousquet J."/>
            <person name="Bohlmann J.C."/>
            <person name="Jones S.J.M."/>
            <person name="Birol I."/>
        </authorList>
    </citation>
    <scope>NUCLEOTIDE SEQUENCE</scope>
    <source>
        <strain evidence="1">Q903</strain>
    </source>
</reference>
<geneLocation type="mitochondrion" evidence="1"/>
<dbReference type="EMBL" id="MK697699">
    <property type="protein sequence ID" value="QHR89866.1"/>
    <property type="molecule type" value="Genomic_DNA"/>
</dbReference>
<organism evidence="1">
    <name type="scientific">Picea sitchensis</name>
    <name type="common">Sitka spruce</name>
    <name type="synonym">Pinus sitchensis</name>
    <dbReference type="NCBI Taxonomy" id="3332"/>
    <lineage>
        <taxon>Eukaryota</taxon>
        <taxon>Viridiplantae</taxon>
        <taxon>Streptophyta</taxon>
        <taxon>Embryophyta</taxon>
        <taxon>Tracheophyta</taxon>
        <taxon>Spermatophyta</taxon>
        <taxon>Pinopsida</taxon>
        <taxon>Pinidae</taxon>
        <taxon>Conifers I</taxon>
        <taxon>Pinales</taxon>
        <taxon>Pinaceae</taxon>
        <taxon>Picea</taxon>
    </lineage>
</organism>
<evidence type="ECO:0000313" key="1">
    <source>
        <dbReference type="EMBL" id="QHR89866.1"/>
    </source>
</evidence>